<evidence type="ECO:0000256" key="6">
    <source>
        <dbReference type="ARBA" id="ARBA00022989"/>
    </source>
</evidence>
<proteinExistence type="inferred from homology"/>
<keyword evidence="5 9" id="KW-0653">Protein transport</keyword>
<dbReference type="InterPro" id="IPR048631">
    <property type="entry name" value="SecD_1st"/>
</dbReference>
<dbReference type="EMBL" id="JRNH01000011">
    <property type="protein sequence ID" value="KGF20807.1"/>
    <property type="molecule type" value="Genomic_DNA"/>
</dbReference>
<sequence>MSTTSPKRQARSALIWLAVIHLVLIGVLIGGVVAGKTGALPKLALDLEGGTEMVLTPKLDDPNKQVTSEQLQQAVEIIRQRVDGTGVAEAEVTTQNNQNIVVAMPGIPDEKTRNLIKSSAQMQFRPVIAANQDITATPKKDLTPIKDIPKPEGKPQNGSDDRWVTPELLRKFQAWDCAAELNKKDRTTFKAEEPAIACEMDPPLQAKYLLGPVEVSGSDITDAEARPEQNSQGFTTGGWEVALTFNSKGAEAFKTVTQRLTSAQPPKNQFAIVLDGRVVSAPQSLAVISDGRSSITGNFTQESAQELAEQLRYGALPMSFNIPTETQVSAKLGADQLKSGMIAGLIGLVLVAVYSFFQYRVLGLVTMASLIIMGTLTYLAIVLLGWGANYRLSLAGVAGLIVSIGLTADSFIVYFERIRDELREGRRLQQAIETGWKRARRTILASKAVNILAAVVLYFVAVGNVKGFAFTLGLTAVADIFVVFLFTHPMLQLLSRMTFFSNGHRLSGLDPRLLGAEPLYAGAGRVRVRRQSGEAKQAGKHGGGANREAQRRMTIAERRRAEELAARESGRNADTRKVEEN</sequence>
<organism evidence="14 15">
    <name type="scientific">Pseudoglutamicibacter albus DNF00011</name>
    <dbReference type="NCBI Taxonomy" id="1401063"/>
    <lineage>
        <taxon>Bacteria</taxon>
        <taxon>Bacillati</taxon>
        <taxon>Actinomycetota</taxon>
        <taxon>Actinomycetes</taxon>
        <taxon>Micrococcales</taxon>
        <taxon>Micrococcaceae</taxon>
        <taxon>Pseudoglutamicibacter</taxon>
    </lineage>
</organism>
<keyword evidence="8 9" id="KW-0472">Membrane</keyword>
<feature type="region of interest" description="Disordered" evidence="10">
    <location>
        <begin position="530"/>
        <end position="581"/>
    </location>
</feature>
<keyword evidence="2 9" id="KW-0813">Transport</keyword>
<dbReference type="GO" id="GO:0043952">
    <property type="term" value="P:protein transport by the Sec complex"/>
    <property type="evidence" value="ECO:0007669"/>
    <property type="project" value="UniProtKB-UniRule"/>
</dbReference>
<comment type="subunit">
    <text evidence="9">Forms a complex with SecF. Part of the essential Sec protein translocation apparatus which comprises SecA, SecYEG and auxiliary proteins SecDF. Other proteins may also be involved.</text>
</comment>
<keyword evidence="4 9" id="KW-0812">Transmembrane</keyword>
<evidence type="ECO:0000256" key="8">
    <source>
        <dbReference type="ARBA" id="ARBA00023136"/>
    </source>
</evidence>
<dbReference type="InterPro" id="IPR054384">
    <property type="entry name" value="SecDF_P1_head"/>
</dbReference>
<evidence type="ECO:0000259" key="13">
    <source>
        <dbReference type="Pfam" id="PF22599"/>
    </source>
</evidence>
<dbReference type="HAMAP" id="MF_01463_B">
    <property type="entry name" value="SecD_B"/>
    <property type="match status" value="1"/>
</dbReference>
<feature type="transmembrane region" description="Helical" evidence="9">
    <location>
        <begin position="339"/>
        <end position="357"/>
    </location>
</feature>
<feature type="transmembrane region" description="Helical" evidence="9">
    <location>
        <begin position="12"/>
        <end position="34"/>
    </location>
</feature>
<feature type="transmembrane region" description="Helical" evidence="9">
    <location>
        <begin position="444"/>
        <end position="461"/>
    </location>
</feature>
<dbReference type="Pfam" id="PF22599">
    <property type="entry name" value="SecDF_P1_head"/>
    <property type="match status" value="1"/>
</dbReference>
<dbReference type="InterPro" id="IPR005791">
    <property type="entry name" value="SecD"/>
</dbReference>
<evidence type="ECO:0000256" key="5">
    <source>
        <dbReference type="ARBA" id="ARBA00022927"/>
    </source>
</evidence>
<evidence type="ECO:0000313" key="14">
    <source>
        <dbReference type="EMBL" id="KGF20807.1"/>
    </source>
</evidence>
<gene>
    <name evidence="9" type="primary">secD</name>
    <name evidence="14" type="ORF">HMPREF2128_03590</name>
</gene>
<evidence type="ECO:0000256" key="1">
    <source>
        <dbReference type="ARBA" id="ARBA00004651"/>
    </source>
</evidence>
<evidence type="ECO:0000259" key="12">
    <source>
        <dbReference type="Pfam" id="PF21760"/>
    </source>
</evidence>
<feature type="transmembrane region" description="Helical" evidence="9">
    <location>
        <begin position="392"/>
        <end position="415"/>
    </location>
</feature>
<dbReference type="InterPro" id="IPR055344">
    <property type="entry name" value="SecD_SecF_C_bact"/>
</dbReference>
<dbReference type="SUPFAM" id="SSF82866">
    <property type="entry name" value="Multidrug efflux transporter AcrB transmembrane domain"/>
    <property type="match status" value="1"/>
</dbReference>
<feature type="transmembrane region" description="Helical" evidence="9">
    <location>
        <begin position="467"/>
        <end position="487"/>
    </location>
</feature>
<comment type="subcellular location">
    <subcellularLocation>
        <location evidence="1 9">Cell membrane</location>
        <topology evidence="1 9">Multi-pass membrane protein</topology>
    </subcellularLocation>
</comment>
<evidence type="ECO:0000256" key="10">
    <source>
        <dbReference type="SAM" id="MobiDB-lite"/>
    </source>
</evidence>
<dbReference type="Proteomes" id="UP000053528">
    <property type="component" value="Unassembled WGS sequence"/>
</dbReference>
<dbReference type="NCBIfam" id="TIGR00916">
    <property type="entry name" value="2A0604s01"/>
    <property type="match status" value="1"/>
</dbReference>
<reference evidence="14 15" key="1">
    <citation type="submission" date="2014-07" db="EMBL/GenBank/DDBJ databases">
        <authorList>
            <person name="McCorrison J."/>
            <person name="Sanka R."/>
            <person name="Torralba M."/>
            <person name="Gillis M."/>
            <person name="Haft D.H."/>
            <person name="Methe B."/>
            <person name="Sutton G."/>
            <person name="Nelson K.E."/>
        </authorList>
    </citation>
    <scope>NUCLEOTIDE SEQUENCE [LARGE SCALE GENOMIC DNA]</scope>
    <source>
        <strain evidence="14 15">DNF00011</strain>
    </source>
</reference>
<evidence type="ECO:0000256" key="7">
    <source>
        <dbReference type="ARBA" id="ARBA00023010"/>
    </source>
</evidence>
<dbReference type="NCBIfam" id="TIGR01129">
    <property type="entry name" value="secD"/>
    <property type="match status" value="1"/>
</dbReference>
<feature type="transmembrane region" description="Helical" evidence="9">
    <location>
        <begin position="364"/>
        <end position="386"/>
    </location>
</feature>
<comment type="function">
    <text evidence="9">Part of the Sec protein translocase complex. Interacts with the SecYEG preprotein conducting channel. SecDF uses the proton motive force (PMF) to complete protein translocation after the ATP-dependent function of SecA.</text>
</comment>
<feature type="domain" description="Protein export membrane protein SecD/SecF C-terminal" evidence="11">
    <location>
        <begin position="320"/>
        <end position="494"/>
    </location>
</feature>
<feature type="compositionally biased region" description="Basic and acidic residues" evidence="10">
    <location>
        <begin position="548"/>
        <end position="581"/>
    </location>
</feature>
<dbReference type="RefSeq" id="WP_035755134.1">
    <property type="nucleotide sequence ID" value="NZ_JRNH01000011.1"/>
</dbReference>
<dbReference type="InterPro" id="IPR022813">
    <property type="entry name" value="SecD/SecF_arch_bac"/>
</dbReference>
<dbReference type="Gene3D" id="3.30.70.3220">
    <property type="match status" value="1"/>
</dbReference>
<evidence type="ECO:0000256" key="9">
    <source>
        <dbReference type="HAMAP-Rule" id="MF_01463"/>
    </source>
</evidence>
<feature type="domain" description="Protein translocase subunit SecDF P1" evidence="12">
    <location>
        <begin position="71"/>
        <end position="127"/>
    </location>
</feature>
<evidence type="ECO:0000259" key="11">
    <source>
        <dbReference type="Pfam" id="PF02355"/>
    </source>
</evidence>
<feature type="domain" description="SecDF P1 head subdomain" evidence="13">
    <location>
        <begin position="206"/>
        <end position="317"/>
    </location>
</feature>
<dbReference type="Pfam" id="PF21760">
    <property type="entry name" value="SecD_1st"/>
    <property type="match status" value="1"/>
</dbReference>
<dbReference type="Pfam" id="PF02355">
    <property type="entry name" value="SecD_SecF_C"/>
    <property type="match status" value="1"/>
</dbReference>
<dbReference type="InterPro" id="IPR048634">
    <property type="entry name" value="SecD_SecF_C"/>
</dbReference>
<dbReference type="PANTHER" id="PTHR30081">
    <property type="entry name" value="PROTEIN-EXPORT MEMBRANE PROTEIN SEC"/>
    <property type="match status" value="1"/>
</dbReference>
<accession>A0A095ZQL9</accession>
<dbReference type="GO" id="GO:0005886">
    <property type="term" value="C:plasma membrane"/>
    <property type="evidence" value="ECO:0007669"/>
    <property type="project" value="UniProtKB-SubCell"/>
</dbReference>
<dbReference type="GO" id="GO:0006605">
    <property type="term" value="P:protein targeting"/>
    <property type="evidence" value="ECO:0007669"/>
    <property type="project" value="UniProtKB-UniRule"/>
</dbReference>
<protein>
    <recommendedName>
        <fullName evidence="9">Protein translocase subunit SecD</fullName>
    </recommendedName>
</protein>
<keyword evidence="3 9" id="KW-1003">Cell membrane</keyword>
<evidence type="ECO:0000313" key="15">
    <source>
        <dbReference type="Proteomes" id="UP000053528"/>
    </source>
</evidence>
<dbReference type="AlphaFoldDB" id="A0A095ZQL9"/>
<name>A0A095ZQL9_9MICC</name>
<evidence type="ECO:0000256" key="2">
    <source>
        <dbReference type="ARBA" id="ARBA00022448"/>
    </source>
</evidence>
<evidence type="ECO:0000256" key="4">
    <source>
        <dbReference type="ARBA" id="ARBA00022692"/>
    </source>
</evidence>
<keyword evidence="6 9" id="KW-1133">Transmembrane helix</keyword>
<comment type="similarity">
    <text evidence="9">Belongs to the SecD/SecF family. SecD subfamily.</text>
</comment>
<dbReference type="GO" id="GO:0065002">
    <property type="term" value="P:intracellular protein transmembrane transport"/>
    <property type="evidence" value="ECO:0007669"/>
    <property type="project" value="UniProtKB-UniRule"/>
</dbReference>
<keyword evidence="7 9" id="KW-0811">Translocation</keyword>
<dbReference type="Gene3D" id="3.30.1360.200">
    <property type="match status" value="1"/>
</dbReference>
<dbReference type="PANTHER" id="PTHR30081:SF1">
    <property type="entry name" value="PROTEIN TRANSLOCASE SUBUNIT SECD"/>
    <property type="match status" value="1"/>
</dbReference>
<feature type="region of interest" description="Disordered" evidence="10">
    <location>
        <begin position="138"/>
        <end position="161"/>
    </location>
</feature>
<evidence type="ECO:0000256" key="3">
    <source>
        <dbReference type="ARBA" id="ARBA00022475"/>
    </source>
</evidence>
<dbReference type="GO" id="GO:0015450">
    <property type="term" value="F:protein-transporting ATPase activity"/>
    <property type="evidence" value="ECO:0007669"/>
    <property type="project" value="InterPro"/>
</dbReference>
<comment type="caution">
    <text evidence="14">The sequence shown here is derived from an EMBL/GenBank/DDBJ whole genome shotgun (WGS) entry which is preliminary data.</text>
</comment>